<sequence length="757" mass="84717">MLGDSEFKQDHTFTKELGAAMLSDYRKVHYDEYTTFWTIRNIVSDLLYFRSEEIPSQHRTDPKCLDTKAQRAIEIEMHSSKVDTNAVVHGSEALNYQNGDCIKSKYLTRWQKVLTVASSNLIEGIIEKGKESNQENAKSKETVTAPLLMDLAQSNKGRVEEGPTFGNVTLTRAKSTSSPRPTQRQAASTSFNWLKEKEEHYEGFGNDSKNKHHQENFNSLSKLSTSMPEAQSRATQSEVKSCNWGKFLTLSLFSGPQMVEESTPEKTNYLHTVPEKLPSKVGIIEETENRSVQKSCVSAKSDVNTTSSDVVQNAPTNKPLLVAEEQALKQNKEFTTFSAEPISSSSPTSLYFSNTPDVGGDILGGFDLNKPPKEFFDVIEQKIQVITTSSNDTEFTTRPSPSSITIPLRSSTSLELLDEQPMSGPKMMDQKEDLEETQIHFQTSNEINRIKKTVEASNQEGPKSSKGSDEEVPISSKATNPVPSRLQGQICGSQTKTYVVEELKDDDLVGLLQSLEEDSDTRAPMLLISETAATDLTLEDNLVAKALADLQVSLEVPLKDIASNDAASLRLENALNFLSCHSFEDDIVLYELKASIDSLHQEFPGVLSSFKQASATVDRFTLLEDKEESMKEEIPQRMESAVTLIGNISKIEISMAEIQQEEASLIEKISRLQDELNNTERRKRGCEARLSSLQEQKNKCIAETKEFKKEFESAKEDKSRMIEDHRKAQEKLFKANNKWSALCCQFELNHSATRSLS</sequence>
<name>A0ACB9LWF7_BAUVA</name>
<evidence type="ECO:0000313" key="2">
    <source>
        <dbReference type="Proteomes" id="UP000828941"/>
    </source>
</evidence>
<proteinExistence type="predicted"/>
<protein>
    <submittedName>
        <fullName evidence="1">Uncharacterized protein</fullName>
    </submittedName>
</protein>
<reference evidence="1 2" key="1">
    <citation type="journal article" date="2022" name="DNA Res.">
        <title>Chromosomal-level genome assembly of the orchid tree Bauhinia variegata (Leguminosae; Cercidoideae) supports the allotetraploid origin hypothesis of Bauhinia.</title>
        <authorList>
            <person name="Zhong Y."/>
            <person name="Chen Y."/>
            <person name="Zheng D."/>
            <person name="Pang J."/>
            <person name="Liu Y."/>
            <person name="Luo S."/>
            <person name="Meng S."/>
            <person name="Qian L."/>
            <person name="Wei D."/>
            <person name="Dai S."/>
            <person name="Zhou R."/>
        </authorList>
    </citation>
    <scope>NUCLEOTIDE SEQUENCE [LARGE SCALE GENOMIC DNA]</scope>
    <source>
        <strain evidence="1">BV-YZ2020</strain>
    </source>
</reference>
<gene>
    <name evidence="1" type="ORF">L6164_023991</name>
</gene>
<dbReference type="Proteomes" id="UP000828941">
    <property type="component" value="Chromosome 10"/>
</dbReference>
<accession>A0ACB9LWF7</accession>
<organism evidence="1 2">
    <name type="scientific">Bauhinia variegata</name>
    <name type="common">Purple orchid tree</name>
    <name type="synonym">Phanera variegata</name>
    <dbReference type="NCBI Taxonomy" id="167791"/>
    <lineage>
        <taxon>Eukaryota</taxon>
        <taxon>Viridiplantae</taxon>
        <taxon>Streptophyta</taxon>
        <taxon>Embryophyta</taxon>
        <taxon>Tracheophyta</taxon>
        <taxon>Spermatophyta</taxon>
        <taxon>Magnoliopsida</taxon>
        <taxon>eudicotyledons</taxon>
        <taxon>Gunneridae</taxon>
        <taxon>Pentapetalae</taxon>
        <taxon>rosids</taxon>
        <taxon>fabids</taxon>
        <taxon>Fabales</taxon>
        <taxon>Fabaceae</taxon>
        <taxon>Cercidoideae</taxon>
        <taxon>Cercideae</taxon>
        <taxon>Bauhiniinae</taxon>
        <taxon>Bauhinia</taxon>
    </lineage>
</organism>
<dbReference type="EMBL" id="CM039435">
    <property type="protein sequence ID" value="KAI4315968.1"/>
    <property type="molecule type" value="Genomic_DNA"/>
</dbReference>
<keyword evidence="2" id="KW-1185">Reference proteome</keyword>
<evidence type="ECO:0000313" key="1">
    <source>
        <dbReference type="EMBL" id="KAI4315968.1"/>
    </source>
</evidence>
<comment type="caution">
    <text evidence="1">The sequence shown here is derived from an EMBL/GenBank/DDBJ whole genome shotgun (WGS) entry which is preliminary data.</text>
</comment>